<dbReference type="OrthoDB" id="2157530at2759"/>
<proteinExistence type="predicted"/>
<comment type="caution">
    <text evidence="2">The sequence shown here is derived from an EMBL/GenBank/DDBJ whole genome shotgun (WGS) entry which is preliminary data.</text>
</comment>
<organism evidence="2 3">
    <name type="scientific">Lojkania enalia</name>
    <dbReference type="NCBI Taxonomy" id="147567"/>
    <lineage>
        <taxon>Eukaryota</taxon>
        <taxon>Fungi</taxon>
        <taxon>Dikarya</taxon>
        <taxon>Ascomycota</taxon>
        <taxon>Pezizomycotina</taxon>
        <taxon>Dothideomycetes</taxon>
        <taxon>Pleosporomycetidae</taxon>
        <taxon>Pleosporales</taxon>
        <taxon>Pleosporales incertae sedis</taxon>
        <taxon>Lojkania</taxon>
    </lineage>
</organism>
<sequence>MTAPFVYQPLAGSETRLFSIEPGKVDDPLRVQLRHIRLETTPTYHALSYVWGDSNDKVQISVNDVPFSIPRNLYNALGQLREILIAKKEEGFLFWADSISINQQDEAEKSREVLRMGEIYQSAYQVTGWLGMAED</sequence>
<dbReference type="EMBL" id="ML986657">
    <property type="protein sequence ID" value="KAF2261438.1"/>
    <property type="molecule type" value="Genomic_DNA"/>
</dbReference>
<feature type="non-terminal residue" evidence="2">
    <location>
        <position position="135"/>
    </location>
</feature>
<feature type="domain" description="Heterokaryon incompatibility" evidence="1">
    <location>
        <begin position="44"/>
        <end position="133"/>
    </location>
</feature>
<evidence type="ECO:0000313" key="2">
    <source>
        <dbReference type="EMBL" id="KAF2261438.1"/>
    </source>
</evidence>
<keyword evidence="3" id="KW-1185">Reference proteome</keyword>
<dbReference type="PANTHER" id="PTHR24148">
    <property type="entry name" value="ANKYRIN REPEAT DOMAIN-CONTAINING PROTEIN 39 HOMOLOG-RELATED"/>
    <property type="match status" value="1"/>
</dbReference>
<gene>
    <name evidence="2" type="ORF">CC78DRAFT_470258</name>
</gene>
<evidence type="ECO:0000259" key="1">
    <source>
        <dbReference type="Pfam" id="PF06985"/>
    </source>
</evidence>
<name>A0A9P4K5R6_9PLEO</name>
<evidence type="ECO:0000313" key="3">
    <source>
        <dbReference type="Proteomes" id="UP000800093"/>
    </source>
</evidence>
<dbReference type="AlphaFoldDB" id="A0A9P4K5R6"/>
<dbReference type="InterPro" id="IPR010730">
    <property type="entry name" value="HET"/>
</dbReference>
<dbReference type="InterPro" id="IPR052895">
    <property type="entry name" value="HetReg/Transcr_Mod"/>
</dbReference>
<accession>A0A9P4K5R6</accession>
<dbReference type="PANTHER" id="PTHR24148:SF77">
    <property type="entry name" value="HETEROKARYON INCOMPATIBILITY DOMAIN-CONTAINING PROTEIN"/>
    <property type="match status" value="1"/>
</dbReference>
<protein>
    <submittedName>
        <fullName evidence="2">HET-domain-containing protein</fullName>
    </submittedName>
</protein>
<reference evidence="3" key="1">
    <citation type="journal article" date="2020" name="Stud. Mycol.">
        <title>101 Dothideomycetes genomes: A test case for predicting lifestyles and emergence of pathogens.</title>
        <authorList>
            <person name="Haridas S."/>
            <person name="Albert R."/>
            <person name="Binder M."/>
            <person name="Bloem J."/>
            <person name="LaButti K."/>
            <person name="Salamov A."/>
            <person name="Andreopoulos B."/>
            <person name="Baker S."/>
            <person name="Barry K."/>
            <person name="Bills G."/>
            <person name="Bluhm B."/>
            <person name="Cannon C."/>
            <person name="Castanera R."/>
            <person name="Culley D."/>
            <person name="Daum C."/>
            <person name="Ezra D."/>
            <person name="Gonzalez J."/>
            <person name="Henrissat B."/>
            <person name="Kuo A."/>
            <person name="Liang C."/>
            <person name="Lipzen A."/>
            <person name="Lutzoni F."/>
            <person name="Magnuson J."/>
            <person name="Mondo S."/>
            <person name="Nolan M."/>
            <person name="Ohm R."/>
            <person name="Pangilinan J."/>
            <person name="Park H.-J."/>
            <person name="Ramirez L."/>
            <person name="Alfaro M."/>
            <person name="Sun H."/>
            <person name="Tritt A."/>
            <person name="Yoshinaga Y."/>
            <person name="Zwiers L.-H."/>
            <person name="Turgeon B."/>
            <person name="Goodwin S."/>
            <person name="Spatafora J."/>
            <person name="Crous P."/>
            <person name="Grigoriev I."/>
        </authorList>
    </citation>
    <scope>NUCLEOTIDE SEQUENCE [LARGE SCALE GENOMIC DNA]</scope>
    <source>
        <strain evidence="3">CBS 304.66</strain>
    </source>
</reference>
<dbReference type="Proteomes" id="UP000800093">
    <property type="component" value="Unassembled WGS sequence"/>
</dbReference>
<dbReference type="Pfam" id="PF06985">
    <property type="entry name" value="HET"/>
    <property type="match status" value="1"/>
</dbReference>